<dbReference type="AlphaFoldDB" id="A0A162L568"/>
<proteinExistence type="predicted"/>
<evidence type="ECO:0000313" key="1">
    <source>
        <dbReference type="EMBL" id="OAA91272.1"/>
    </source>
</evidence>
<comment type="caution">
    <text evidence="1">The sequence shown here is derived from an EMBL/GenBank/DDBJ whole genome shotgun (WGS) entry which is preliminary data.</text>
</comment>
<sequence>MKLIKVKDGLLEVENFFLTSSFSDFAGSANVTRDMSTGKMKLISNNKIERNFTYTEFVVELEKENFNDVGIDDYSAIYFDNGKYTFGIKDKKQAEQHKFWKIIKQDNYVQAYISDDGINYTNIGGMNFTDAVLHQGFEKYSNEDFILDNYKVYGSPYVTIQNFPENTVCELYDPNNNLLKARTFNGDLECKVFLDGNIQGYFIFKDSSGSPIYKSDLLDLKYGDVYVFSKYELEVIYNGLIVTNTSPGVLKDFQESITIKNIDTKDYAGLKIGIHTASDDLIQLSLDGTAYSDSVSLDLLQGQSKDVFVKITKNVDNHNFSVRDFQLVIDE</sequence>
<organism evidence="1 2">
    <name type="scientific">Clostridium ljungdahlii</name>
    <dbReference type="NCBI Taxonomy" id="1538"/>
    <lineage>
        <taxon>Bacteria</taxon>
        <taxon>Bacillati</taxon>
        <taxon>Bacillota</taxon>
        <taxon>Clostridia</taxon>
        <taxon>Eubacteriales</taxon>
        <taxon>Clostridiaceae</taxon>
        <taxon>Clostridium</taxon>
    </lineage>
</organism>
<dbReference type="EMBL" id="LITT01000007">
    <property type="protein sequence ID" value="OAA91272.1"/>
    <property type="molecule type" value="Genomic_DNA"/>
</dbReference>
<dbReference type="PATRIC" id="fig|1538.10.peg.1336"/>
<evidence type="ECO:0000313" key="2">
    <source>
        <dbReference type="Proteomes" id="UP000077407"/>
    </source>
</evidence>
<dbReference type="OrthoDB" id="1888282at2"/>
<name>A0A162L568_9CLOT</name>
<reference evidence="1 2" key="1">
    <citation type="journal article" date="2015" name="Biotechnol. Bioeng.">
        <title>Genome sequence and phenotypic characterization of Caulobacter segnis.</title>
        <authorList>
            <person name="Patel S."/>
            <person name="Fletcher B."/>
            <person name="Scott D.C."/>
            <person name="Ely B."/>
        </authorList>
    </citation>
    <scope>NUCLEOTIDE SEQUENCE [LARGE SCALE GENOMIC DNA]</scope>
    <source>
        <strain evidence="1 2">ERI-2</strain>
    </source>
</reference>
<protein>
    <submittedName>
        <fullName evidence="1">Uncharacterized protein</fullName>
    </submittedName>
</protein>
<gene>
    <name evidence="1" type="ORF">WY13_00837</name>
</gene>
<dbReference type="RefSeq" id="WP_063554426.1">
    <property type="nucleotide sequence ID" value="NZ_LITT01000007.1"/>
</dbReference>
<accession>A0A162L568</accession>
<dbReference type="Proteomes" id="UP000077407">
    <property type="component" value="Unassembled WGS sequence"/>
</dbReference>